<evidence type="ECO:0000313" key="2">
    <source>
        <dbReference type="EMBL" id="AHF27186.1"/>
    </source>
</evidence>
<accession>W0FQK7</accession>
<feature type="compositionally biased region" description="Polar residues" evidence="1">
    <location>
        <begin position="10"/>
        <end position="19"/>
    </location>
</feature>
<proteinExistence type="predicted"/>
<organism evidence="2">
    <name type="scientific">uncultured bacterium Contig1777</name>
    <dbReference type="NCBI Taxonomy" id="1393514"/>
    <lineage>
        <taxon>Bacteria</taxon>
        <taxon>environmental samples</taxon>
    </lineage>
</organism>
<reference evidence="2" key="1">
    <citation type="journal article" date="2013" name="PLoS ONE">
        <title>Metagenomic insights into the carbohydrate-active enzymes carried by the microorganisms adhering to solid digesta in the rumen of cows.</title>
        <authorList>
            <person name="Wang L."/>
            <person name="Hatem A."/>
            <person name="Catalyurek U.V."/>
            <person name="Morrison M."/>
            <person name="Yu Z."/>
        </authorList>
    </citation>
    <scope>NUCLEOTIDE SEQUENCE</scope>
</reference>
<feature type="region of interest" description="Disordered" evidence="1">
    <location>
        <begin position="1"/>
        <end position="32"/>
    </location>
</feature>
<protein>
    <submittedName>
        <fullName evidence="2">Uncharacterized protein</fullName>
    </submittedName>
</protein>
<name>W0FQK7_9BACT</name>
<evidence type="ECO:0000256" key="1">
    <source>
        <dbReference type="SAM" id="MobiDB-lite"/>
    </source>
</evidence>
<dbReference type="EMBL" id="KC247078">
    <property type="protein sequence ID" value="AHF27186.1"/>
    <property type="molecule type" value="Genomic_DNA"/>
</dbReference>
<sequence length="64" mass="7088">MYEARKHSIGENQHTMSRVDQNDPPTEKPKSTAEAIAKELGVGKETIKRSGHFAQGIDMTSFSI</sequence>
<dbReference type="AlphaFoldDB" id="W0FQK7"/>